<dbReference type="GO" id="GO:0016791">
    <property type="term" value="F:phosphatase activity"/>
    <property type="evidence" value="ECO:0007669"/>
    <property type="project" value="TreeGrafter"/>
</dbReference>
<dbReference type="GO" id="GO:0005737">
    <property type="term" value="C:cytoplasm"/>
    <property type="evidence" value="ECO:0007669"/>
    <property type="project" value="TreeGrafter"/>
</dbReference>
<dbReference type="SUPFAM" id="SSF53254">
    <property type="entry name" value="Phosphoglycerate mutase-like"/>
    <property type="match status" value="1"/>
</dbReference>
<gene>
    <name evidence="2" type="ORF">ATL40_1657</name>
</gene>
<comment type="caution">
    <text evidence="2">The sequence shown here is derived from an EMBL/GenBank/DDBJ whole genome shotgun (WGS) entry which is preliminary data.</text>
</comment>
<dbReference type="Pfam" id="PF00300">
    <property type="entry name" value="His_Phos_1"/>
    <property type="match status" value="1"/>
</dbReference>
<name>A0A2A9D079_9MICO</name>
<sequence>MPVILVRHARTPHNLEGRLQGRLDTPLGPDGVAQAARVAGALVSRYQPDAVLTSPLQRARDTATAIARAAEVPLRVDDALTQRDYGPWQGLTWEEVRERWPEQYAVRRAGGDPDVPGWESSADLGARVAPALRDAASAGERVVVVSHGGALMYGLLALLGLGTQRVLGNLPHGAWNEVTQAADGGWRLTGYGLGREVGR</sequence>
<dbReference type="PANTHER" id="PTHR48100:SF1">
    <property type="entry name" value="HISTIDINE PHOSPHATASE FAMILY PROTEIN-RELATED"/>
    <property type="match status" value="1"/>
</dbReference>
<dbReference type="InterPro" id="IPR013078">
    <property type="entry name" value="His_Pase_superF_clade-1"/>
</dbReference>
<evidence type="ECO:0000313" key="3">
    <source>
        <dbReference type="Proteomes" id="UP000224915"/>
    </source>
</evidence>
<dbReference type="PANTHER" id="PTHR48100">
    <property type="entry name" value="BROAD-SPECIFICITY PHOSPHATASE YOR283W-RELATED"/>
    <property type="match status" value="1"/>
</dbReference>
<feature type="binding site" evidence="1">
    <location>
        <begin position="7"/>
        <end position="14"/>
    </location>
    <ligand>
        <name>substrate</name>
    </ligand>
</feature>
<dbReference type="InterPro" id="IPR050275">
    <property type="entry name" value="PGM_Phosphatase"/>
</dbReference>
<dbReference type="RefSeq" id="WP_169925911.1">
    <property type="nucleotide sequence ID" value="NZ_PDJD01000001.1"/>
</dbReference>
<dbReference type="Proteomes" id="UP000224915">
    <property type="component" value="Unassembled WGS sequence"/>
</dbReference>
<feature type="binding site" evidence="1">
    <location>
        <position position="58"/>
    </location>
    <ligand>
        <name>substrate</name>
    </ligand>
</feature>
<dbReference type="EMBL" id="PDJD01000001">
    <property type="protein sequence ID" value="PFG20074.1"/>
    <property type="molecule type" value="Genomic_DNA"/>
</dbReference>
<keyword evidence="3" id="KW-1185">Reference proteome</keyword>
<accession>A0A2A9D079</accession>
<dbReference type="SMART" id="SM00855">
    <property type="entry name" value="PGAM"/>
    <property type="match status" value="1"/>
</dbReference>
<proteinExistence type="predicted"/>
<evidence type="ECO:0000313" key="2">
    <source>
        <dbReference type="EMBL" id="PFG20074.1"/>
    </source>
</evidence>
<dbReference type="Gene3D" id="3.40.50.1240">
    <property type="entry name" value="Phosphoglycerate mutase-like"/>
    <property type="match status" value="1"/>
</dbReference>
<organism evidence="2 3">
    <name type="scientific">Serinibacter salmoneus</name>
    <dbReference type="NCBI Taxonomy" id="556530"/>
    <lineage>
        <taxon>Bacteria</taxon>
        <taxon>Bacillati</taxon>
        <taxon>Actinomycetota</taxon>
        <taxon>Actinomycetes</taxon>
        <taxon>Micrococcales</taxon>
        <taxon>Beutenbergiaceae</taxon>
        <taxon>Serinibacter</taxon>
    </lineage>
</organism>
<dbReference type="InterPro" id="IPR029033">
    <property type="entry name" value="His_PPase_superfam"/>
</dbReference>
<dbReference type="CDD" id="cd07067">
    <property type="entry name" value="HP_PGM_like"/>
    <property type="match status" value="1"/>
</dbReference>
<dbReference type="AlphaFoldDB" id="A0A2A9D079"/>
<reference evidence="2 3" key="1">
    <citation type="submission" date="2017-10" db="EMBL/GenBank/DDBJ databases">
        <title>Sequencing the genomes of 1000 actinobacteria strains.</title>
        <authorList>
            <person name="Klenk H.-P."/>
        </authorList>
    </citation>
    <scope>NUCLEOTIDE SEQUENCE [LARGE SCALE GENOMIC DNA]</scope>
    <source>
        <strain evidence="2 3">DSM 21801</strain>
    </source>
</reference>
<evidence type="ECO:0000256" key="1">
    <source>
        <dbReference type="PIRSR" id="PIRSR613078-2"/>
    </source>
</evidence>
<protein>
    <submittedName>
        <fullName evidence="2">Putative phosphoglycerate mutase</fullName>
    </submittedName>
</protein>